<evidence type="ECO:0000256" key="4">
    <source>
        <dbReference type="ARBA" id="ARBA00022679"/>
    </source>
</evidence>
<keyword evidence="8 9" id="KW-0012">Acyltransferase</keyword>
<dbReference type="UniPathway" id="UPA00666"/>
<evidence type="ECO:0000256" key="5">
    <source>
        <dbReference type="ARBA" id="ARBA00022692"/>
    </source>
</evidence>
<dbReference type="PROSITE" id="PS50263">
    <property type="entry name" value="CN_HYDROLASE"/>
    <property type="match status" value="1"/>
</dbReference>
<name>A0A0Q4AX61_9BACT</name>
<dbReference type="Pfam" id="PF20154">
    <property type="entry name" value="LNT_N"/>
    <property type="match status" value="1"/>
</dbReference>
<dbReference type="GO" id="GO:0016410">
    <property type="term" value="F:N-acyltransferase activity"/>
    <property type="evidence" value="ECO:0007669"/>
    <property type="project" value="UniProtKB-UniRule"/>
</dbReference>
<evidence type="ECO:0000256" key="2">
    <source>
        <dbReference type="ARBA" id="ARBA00010065"/>
    </source>
</evidence>
<dbReference type="PANTHER" id="PTHR38686:SF1">
    <property type="entry name" value="APOLIPOPROTEIN N-ACYLTRANSFERASE"/>
    <property type="match status" value="1"/>
</dbReference>
<keyword evidence="3 9" id="KW-1003">Cell membrane</keyword>
<dbReference type="PANTHER" id="PTHR38686">
    <property type="entry name" value="APOLIPOPROTEIN N-ACYLTRANSFERASE"/>
    <property type="match status" value="1"/>
</dbReference>
<evidence type="ECO:0000256" key="1">
    <source>
        <dbReference type="ARBA" id="ARBA00004651"/>
    </source>
</evidence>
<dbReference type="EMBL" id="LIIK01000035">
    <property type="protein sequence ID" value="KQM08494.1"/>
    <property type="molecule type" value="Genomic_DNA"/>
</dbReference>
<protein>
    <recommendedName>
        <fullName evidence="9">Apolipoprotein N-acyltransferase</fullName>
        <shortName evidence="9">ALP N-acyltransferase</shortName>
        <ecNumber evidence="9">2.3.1.269</ecNumber>
    </recommendedName>
</protein>
<dbReference type="Pfam" id="PF00795">
    <property type="entry name" value="CN_hydrolase"/>
    <property type="match status" value="1"/>
</dbReference>
<dbReference type="InterPro" id="IPR036526">
    <property type="entry name" value="C-N_Hydrolase_sf"/>
</dbReference>
<feature type="transmembrane region" description="Helical" evidence="9">
    <location>
        <begin position="120"/>
        <end position="140"/>
    </location>
</feature>
<comment type="subcellular location">
    <subcellularLocation>
        <location evidence="1 9">Cell membrane</location>
        <topology evidence="1 9">Multi-pass membrane protein</topology>
    </subcellularLocation>
</comment>
<dbReference type="NCBIfam" id="TIGR00546">
    <property type="entry name" value="lnt"/>
    <property type="match status" value="1"/>
</dbReference>
<dbReference type="InterPro" id="IPR003010">
    <property type="entry name" value="C-N_Hydrolase"/>
</dbReference>
<dbReference type="GO" id="GO:0005886">
    <property type="term" value="C:plasma membrane"/>
    <property type="evidence" value="ECO:0007669"/>
    <property type="project" value="UniProtKB-SubCell"/>
</dbReference>
<evidence type="ECO:0000313" key="11">
    <source>
        <dbReference type="EMBL" id="KQM08494.1"/>
    </source>
</evidence>
<keyword evidence="5 9" id="KW-0812">Transmembrane</keyword>
<dbReference type="HAMAP" id="MF_01148">
    <property type="entry name" value="Lnt"/>
    <property type="match status" value="1"/>
</dbReference>
<feature type="transmembrane region" description="Helical" evidence="9">
    <location>
        <begin position="175"/>
        <end position="199"/>
    </location>
</feature>
<gene>
    <name evidence="9" type="primary">lnt</name>
    <name evidence="11" type="ORF">AL399_06995</name>
</gene>
<evidence type="ECO:0000259" key="10">
    <source>
        <dbReference type="PROSITE" id="PS50263"/>
    </source>
</evidence>
<reference evidence="11" key="1">
    <citation type="submission" date="2015-08" db="EMBL/GenBank/DDBJ databases">
        <title>Candidatus Bacteriodes Periocalifornicus.</title>
        <authorList>
            <person name="McLean J.S."/>
            <person name="Kelley S."/>
        </authorList>
    </citation>
    <scope>NUCLEOTIDE SEQUENCE [LARGE SCALE GENOMIC DNA]</scope>
    <source>
        <strain evidence="11">12B</strain>
    </source>
</reference>
<dbReference type="InterPro" id="IPR004563">
    <property type="entry name" value="Apolipo_AcylTrfase"/>
</dbReference>
<comment type="catalytic activity">
    <reaction evidence="9">
        <text>N-terminal S-1,2-diacyl-sn-glyceryl-L-cysteinyl-[lipoprotein] + a glycerophospholipid = N-acyl-S-1,2-diacyl-sn-glyceryl-L-cysteinyl-[lipoprotein] + a 2-acyl-sn-glycero-3-phospholipid + H(+)</text>
        <dbReference type="Rhea" id="RHEA:48228"/>
        <dbReference type="Rhea" id="RHEA-COMP:14681"/>
        <dbReference type="Rhea" id="RHEA-COMP:14684"/>
        <dbReference type="ChEBI" id="CHEBI:15378"/>
        <dbReference type="ChEBI" id="CHEBI:136912"/>
        <dbReference type="ChEBI" id="CHEBI:140656"/>
        <dbReference type="ChEBI" id="CHEBI:140657"/>
        <dbReference type="ChEBI" id="CHEBI:140660"/>
        <dbReference type="EC" id="2.3.1.269"/>
    </reaction>
</comment>
<accession>A0A0Q4AX61</accession>
<organism evidence="11 12">
    <name type="scientific">Candidatus [Bacteroides] periocalifornicus</name>
    <dbReference type="NCBI Taxonomy" id="1702214"/>
    <lineage>
        <taxon>Bacteria</taxon>
        <taxon>Pseudomonadati</taxon>
        <taxon>Bacteroidota</taxon>
    </lineage>
</organism>
<keyword evidence="6 9" id="KW-1133">Transmembrane helix</keyword>
<feature type="transmembrane region" description="Helical" evidence="9">
    <location>
        <begin position="70"/>
        <end position="88"/>
    </location>
</feature>
<comment type="pathway">
    <text evidence="9">Protein modification; lipoprotein biosynthesis (N-acyl transfer).</text>
</comment>
<feature type="domain" description="CN hydrolase" evidence="10">
    <location>
        <begin position="208"/>
        <end position="482"/>
    </location>
</feature>
<comment type="similarity">
    <text evidence="2 9">Belongs to the CN hydrolase family. Apolipoprotein N-acyltransferase subfamily.</text>
</comment>
<feature type="transmembrane region" description="Helical" evidence="9">
    <location>
        <begin position="43"/>
        <end position="64"/>
    </location>
</feature>
<evidence type="ECO:0000313" key="12">
    <source>
        <dbReference type="Proteomes" id="UP000054172"/>
    </source>
</evidence>
<dbReference type="PATRIC" id="fig|1702214.3.peg.888"/>
<dbReference type="EC" id="2.3.1.269" evidence="9"/>
<dbReference type="InterPro" id="IPR045378">
    <property type="entry name" value="LNT_N"/>
</dbReference>
<dbReference type="AlphaFoldDB" id="A0A0Q4AX61"/>
<feature type="transmembrane region" description="Helical" evidence="9">
    <location>
        <begin position="495"/>
        <end position="517"/>
    </location>
</feature>
<evidence type="ECO:0000256" key="6">
    <source>
        <dbReference type="ARBA" id="ARBA00022989"/>
    </source>
</evidence>
<proteinExistence type="inferred from homology"/>
<dbReference type="Gene3D" id="3.60.110.10">
    <property type="entry name" value="Carbon-nitrogen hydrolase"/>
    <property type="match status" value="1"/>
</dbReference>
<dbReference type="Proteomes" id="UP000054172">
    <property type="component" value="Unassembled WGS sequence"/>
</dbReference>
<evidence type="ECO:0000256" key="8">
    <source>
        <dbReference type="ARBA" id="ARBA00023315"/>
    </source>
</evidence>
<dbReference type="SUPFAM" id="SSF56317">
    <property type="entry name" value="Carbon-nitrogen hydrolase"/>
    <property type="match status" value="1"/>
</dbReference>
<dbReference type="CDD" id="cd07571">
    <property type="entry name" value="ALP_N-acyl_transferase"/>
    <property type="match status" value="1"/>
</dbReference>
<evidence type="ECO:0000256" key="7">
    <source>
        <dbReference type="ARBA" id="ARBA00023136"/>
    </source>
</evidence>
<evidence type="ECO:0000256" key="3">
    <source>
        <dbReference type="ARBA" id="ARBA00022475"/>
    </source>
</evidence>
<comment type="function">
    <text evidence="9">Catalyzes the phospholipid dependent N-acylation of the N-terminal cysteine of apolipoprotein, the last step in lipoprotein maturation.</text>
</comment>
<dbReference type="GO" id="GO:0042158">
    <property type="term" value="P:lipoprotein biosynthetic process"/>
    <property type="evidence" value="ECO:0007669"/>
    <property type="project" value="UniProtKB-UniRule"/>
</dbReference>
<feature type="transmembrane region" description="Helical" evidence="9">
    <location>
        <begin position="16"/>
        <end position="36"/>
    </location>
</feature>
<evidence type="ECO:0000256" key="9">
    <source>
        <dbReference type="HAMAP-Rule" id="MF_01148"/>
    </source>
</evidence>
<keyword evidence="4 9" id="KW-0808">Transferase</keyword>
<comment type="caution">
    <text evidence="11">The sequence shown here is derived from an EMBL/GenBank/DDBJ whole genome shotgun (WGS) entry which is preliminary data.</text>
</comment>
<keyword evidence="7 9" id="KW-0472">Membrane</keyword>
<dbReference type="STRING" id="1702214.AL399_06995"/>
<sequence>MLWERLLEDKVSYKKSYLYLYLSTIVWNFASVWWIAGATVGGMLGAVFVMAALMALMLLLPLWAWRVKGWGTAFLVFMATWLAFEYFFHNSEIAWPWLTLGNSLGTVTPIVQWYEYTGVLGGSLWIILANGALFAALRAFRGLNSTASKASRAKEGSGNEAQVVRIPTESVRIKISLLLLWGLVLFTPMALSAILLATYHDQEGVEQLEVVAIQPRIDPWNEKFEGMGAVEQAELMVHLADSATTSTTQMVVSPETSLPVPMWLTEIMADSQVLPLREFLSRHPGCQWITGADALRYYPAGEEPPPTARSFSQATGSYDAYNVALLLDTSDTYQMYIKSKLVVGVEMLPYPKYLKLLNSLSLNLGGITGTLGTASERTVFPLHVGGSVAPIICYESAFGEFCTEYVRKGAKALVVITNDAWWGNTPGYRQLLTYSQLRCIELRRWMVRSANTGISAIITPAGRIANRLGWWKRGALRGNISLQSRLTFYALHGDYLGRLATGISALLVLYLVVQTFVSRKAWGRSPNAKV</sequence>
<keyword evidence="12" id="KW-1185">Reference proteome</keyword>